<protein>
    <submittedName>
        <fullName evidence="2">Uncharacterized protein</fullName>
    </submittedName>
</protein>
<dbReference type="EMBL" id="JYDH01000269">
    <property type="protein sequence ID" value="KRY27258.1"/>
    <property type="molecule type" value="Genomic_DNA"/>
</dbReference>
<proteinExistence type="predicted"/>
<feature type="transmembrane region" description="Helical" evidence="1">
    <location>
        <begin position="6"/>
        <end position="25"/>
    </location>
</feature>
<accession>A0A0V1ARK6</accession>
<evidence type="ECO:0000313" key="3">
    <source>
        <dbReference type="Proteomes" id="UP000054776"/>
    </source>
</evidence>
<keyword evidence="1" id="KW-0472">Membrane</keyword>
<keyword evidence="1" id="KW-1133">Transmembrane helix</keyword>
<dbReference type="Proteomes" id="UP000054776">
    <property type="component" value="Unassembled WGS sequence"/>
</dbReference>
<keyword evidence="1" id="KW-0812">Transmembrane</keyword>
<name>A0A0V1ARK6_TRISP</name>
<evidence type="ECO:0000313" key="2">
    <source>
        <dbReference type="EMBL" id="KRY27258.1"/>
    </source>
</evidence>
<dbReference type="OrthoDB" id="10366798at2759"/>
<reference evidence="2 3" key="1">
    <citation type="submission" date="2015-01" db="EMBL/GenBank/DDBJ databases">
        <title>Evolution of Trichinella species and genotypes.</title>
        <authorList>
            <person name="Korhonen P.K."/>
            <person name="Edoardo P."/>
            <person name="Giuseppe L.R."/>
            <person name="Gasser R.B."/>
        </authorList>
    </citation>
    <scope>NUCLEOTIDE SEQUENCE [LARGE SCALE GENOMIC DNA]</scope>
    <source>
        <strain evidence="2">ISS3</strain>
    </source>
</reference>
<organism evidence="2 3">
    <name type="scientific">Trichinella spiralis</name>
    <name type="common">Trichina worm</name>
    <dbReference type="NCBI Taxonomy" id="6334"/>
    <lineage>
        <taxon>Eukaryota</taxon>
        <taxon>Metazoa</taxon>
        <taxon>Ecdysozoa</taxon>
        <taxon>Nematoda</taxon>
        <taxon>Enoplea</taxon>
        <taxon>Dorylaimia</taxon>
        <taxon>Trichinellida</taxon>
        <taxon>Trichinellidae</taxon>
        <taxon>Trichinella</taxon>
    </lineage>
</organism>
<evidence type="ECO:0000256" key="1">
    <source>
        <dbReference type="SAM" id="Phobius"/>
    </source>
</evidence>
<dbReference type="InParanoid" id="A0A0V1ARK6"/>
<dbReference type="AlphaFoldDB" id="A0A0V1ARK6"/>
<sequence length="97" mass="11260">MTLSIVYVWCTLLKINSYVSMVMQVKSRNSKQQIHRLSTVMVVEEENDFAKQDARISSDERLVTEYGGCTLTHLNYNMIVYDAYKRISGIFDNVRLS</sequence>
<comment type="caution">
    <text evidence="2">The sequence shown here is derived from an EMBL/GenBank/DDBJ whole genome shotgun (WGS) entry which is preliminary data.</text>
</comment>
<gene>
    <name evidence="2" type="ORF">T01_15812</name>
</gene>
<keyword evidence="3" id="KW-1185">Reference proteome</keyword>